<evidence type="ECO:0000313" key="16">
    <source>
        <dbReference type="EMBL" id="NKX92472.1"/>
    </source>
</evidence>
<dbReference type="GO" id="GO:0006508">
    <property type="term" value="P:proteolysis"/>
    <property type="evidence" value="ECO:0007669"/>
    <property type="project" value="UniProtKB-KW"/>
</dbReference>
<dbReference type="InterPro" id="IPR023346">
    <property type="entry name" value="Lysozyme-like_dom_sf"/>
</dbReference>
<dbReference type="SMART" id="SM00740">
    <property type="entry name" value="PASTA"/>
    <property type="match status" value="1"/>
</dbReference>
<dbReference type="InterPro" id="IPR012338">
    <property type="entry name" value="Beta-lactam/transpept-like"/>
</dbReference>
<evidence type="ECO:0000256" key="2">
    <source>
        <dbReference type="ARBA" id="ARBA00007739"/>
    </source>
</evidence>
<keyword evidence="11" id="KW-0961">Cell wall biogenesis/degradation</keyword>
<dbReference type="AlphaFoldDB" id="A0A9X5FCD8"/>
<evidence type="ECO:0000256" key="10">
    <source>
        <dbReference type="ARBA" id="ARBA00023268"/>
    </source>
</evidence>
<feature type="domain" description="PASTA" evidence="15">
    <location>
        <begin position="711"/>
        <end position="776"/>
    </location>
</feature>
<dbReference type="GO" id="GO:0030288">
    <property type="term" value="C:outer membrane-bounded periplasmic space"/>
    <property type="evidence" value="ECO:0007669"/>
    <property type="project" value="TreeGrafter"/>
</dbReference>
<dbReference type="EMBL" id="JAAXOW010000001">
    <property type="protein sequence ID" value="NKX92472.1"/>
    <property type="molecule type" value="Genomic_DNA"/>
</dbReference>
<dbReference type="Pfam" id="PF03793">
    <property type="entry name" value="PASTA"/>
    <property type="match status" value="1"/>
</dbReference>
<evidence type="ECO:0000256" key="12">
    <source>
        <dbReference type="ARBA" id="ARBA00034000"/>
    </source>
</evidence>
<keyword evidence="3" id="KW-0121">Carboxypeptidase</keyword>
<sequence length="813" mass="86400">MPHPSTRSTRQVNVFQALALLVTFLLLAGVGGVLTAGLVLPLAAGASTVTDESAEVFEALPDELVPGPLSQKSTIVDRDGKLLATFYIQNRVVVPLNEISLAMQNAMVAIEDKRFFGHGGVDVEGMARAVVVNLASKSRQGASTLTQQYVKNVLIEEASRAGDKLAVEAARDDTIERKLREAKLAIAIEKKMSKLEILERYLNIAQFGSSVWGVESAARYYFNKSAKDLNITEAATIAGITKAPTKYDPALNPKNATDRRNLVLNNMFAQGYITKAELDDARAVKLEDILDITPVENSCEGAGGAAYFCDYVTKVILSDPVFGKTKGDRYDLLTRGGLTIRTTLDSKAQKAANKELRASIPAKDPSGIATALTSVEPGTGEILVMAQNRKFVANADDVKVGQTTVNYSADQAHGGSRGFQPGSSFKPFVLAEWLKSGHSLNQMVNASSTAWKGDSWTASCIDNFGAGRGEYKPRNSDGAGSGMKSVLQATAFSINTAYVAMENQLDLCAVADTAYLAGFRPSLSEAPDSSTNADGIQVEPSMVLGIQNTSPLAMASAYATFASGGKYCEPVAITSVLDAEGKELEVPSANCRTVIDSSVAAGVNHALKGVLDNGGAKASRLSGRTAAGKTGTAQMSYHTWFVGYTPQLSTAVWVGHPDRNISMQNIVINGIRRPIVYGSTIAAPTWKRFMDTALKGQPNKEFPEVSTKVLHGEKVAVPRVWGQSVDAAKKLLEEAGFSVTVREQKVYSSAPDGAVAYTSPSGTATKGTLISIYVSNGQPEPPKSDDNKDNAGDKGKDNKKDNKKGRGGARGND</sequence>
<dbReference type="FunFam" id="1.10.3810.10:FF:000001">
    <property type="entry name" value="Penicillin-binding protein 1A"/>
    <property type="match status" value="1"/>
</dbReference>
<dbReference type="Pfam" id="PF00905">
    <property type="entry name" value="Transpeptidase"/>
    <property type="match status" value="1"/>
</dbReference>
<keyword evidence="6" id="KW-0808">Transferase</keyword>
<comment type="caution">
    <text evidence="16">The sequence shown here is derived from an EMBL/GenBank/DDBJ whole genome shotgun (WGS) entry which is preliminary data.</text>
</comment>
<dbReference type="GO" id="GO:0008955">
    <property type="term" value="F:peptidoglycan glycosyltransferase activity"/>
    <property type="evidence" value="ECO:0007669"/>
    <property type="project" value="UniProtKB-EC"/>
</dbReference>
<dbReference type="RefSeq" id="WP_168446503.1">
    <property type="nucleotide sequence ID" value="NZ_JAAXOW010000001.1"/>
</dbReference>
<keyword evidence="7" id="KW-0378">Hydrolase</keyword>
<dbReference type="GO" id="GO:0071555">
    <property type="term" value="P:cell wall organization"/>
    <property type="evidence" value="ECO:0007669"/>
    <property type="project" value="UniProtKB-KW"/>
</dbReference>
<evidence type="ECO:0000256" key="1">
    <source>
        <dbReference type="ARBA" id="ARBA00007090"/>
    </source>
</evidence>
<keyword evidence="5" id="KW-0328">Glycosyltransferase</keyword>
<dbReference type="GO" id="GO:0009002">
    <property type="term" value="F:serine-type D-Ala-D-Ala carboxypeptidase activity"/>
    <property type="evidence" value="ECO:0007669"/>
    <property type="project" value="UniProtKB-EC"/>
</dbReference>
<dbReference type="PANTHER" id="PTHR32282:SF33">
    <property type="entry name" value="PEPTIDOGLYCAN GLYCOSYLTRANSFERASE"/>
    <property type="match status" value="1"/>
</dbReference>
<comment type="similarity">
    <text evidence="2">In the N-terminal section; belongs to the glycosyltransferase 51 family.</text>
</comment>
<evidence type="ECO:0000313" key="17">
    <source>
        <dbReference type="Proteomes" id="UP000774283"/>
    </source>
</evidence>
<dbReference type="InterPro" id="IPR001460">
    <property type="entry name" value="PCN-bd_Tpept"/>
</dbReference>
<comment type="catalytic activity">
    <reaction evidence="13">
        <text>[GlcNAc-(1-&gt;4)-Mur2Ac(oyl-L-Ala-gamma-D-Glu-L-Lys-D-Ala-D-Ala)](n)-di-trans,octa-cis-undecaprenyl diphosphate + beta-D-GlcNAc-(1-&gt;4)-Mur2Ac(oyl-L-Ala-gamma-D-Glu-L-Lys-D-Ala-D-Ala)-di-trans,octa-cis-undecaprenyl diphosphate = [GlcNAc-(1-&gt;4)-Mur2Ac(oyl-L-Ala-gamma-D-Glu-L-Lys-D-Ala-D-Ala)](n+1)-di-trans,octa-cis-undecaprenyl diphosphate + di-trans,octa-cis-undecaprenyl diphosphate + H(+)</text>
        <dbReference type="Rhea" id="RHEA:23708"/>
        <dbReference type="Rhea" id="RHEA-COMP:9602"/>
        <dbReference type="Rhea" id="RHEA-COMP:9603"/>
        <dbReference type="ChEBI" id="CHEBI:15378"/>
        <dbReference type="ChEBI" id="CHEBI:58405"/>
        <dbReference type="ChEBI" id="CHEBI:60033"/>
        <dbReference type="ChEBI" id="CHEBI:78435"/>
        <dbReference type="EC" id="2.4.99.28"/>
    </reaction>
</comment>
<evidence type="ECO:0000256" key="13">
    <source>
        <dbReference type="ARBA" id="ARBA00049902"/>
    </source>
</evidence>
<evidence type="ECO:0000256" key="3">
    <source>
        <dbReference type="ARBA" id="ARBA00022645"/>
    </source>
</evidence>
<evidence type="ECO:0000256" key="11">
    <source>
        <dbReference type="ARBA" id="ARBA00023316"/>
    </source>
</evidence>
<dbReference type="Gene3D" id="1.10.3810.10">
    <property type="entry name" value="Biosynthetic peptidoglycan transglycosylase-like"/>
    <property type="match status" value="1"/>
</dbReference>
<feature type="compositionally biased region" description="Basic and acidic residues" evidence="14">
    <location>
        <begin position="782"/>
        <end position="800"/>
    </location>
</feature>
<dbReference type="InterPro" id="IPR005543">
    <property type="entry name" value="PASTA_dom"/>
</dbReference>
<name>A0A9X5FCD8_9MICO</name>
<dbReference type="CDD" id="cd06577">
    <property type="entry name" value="PASTA_pknB"/>
    <property type="match status" value="1"/>
</dbReference>
<comment type="catalytic activity">
    <reaction evidence="12">
        <text>Preferential cleavage: (Ac)2-L-Lys-D-Ala-|-D-Ala. Also transpeptidation of peptidyl-alanyl moieties that are N-acyl substituents of D-alanine.</text>
        <dbReference type="EC" id="3.4.16.4"/>
    </reaction>
</comment>
<gene>
    <name evidence="16" type="ORF">HF995_04140</name>
</gene>
<dbReference type="Gene3D" id="3.40.710.10">
    <property type="entry name" value="DD-peptidase/beta-lactamase superfamily"/>
    <property type="match status" value="1"/>
</dbReference>
<feature type="region of interest" description="Disordered" evidence="14">
    <location>
        <begin position="773"/>
        <end position="813"/>
    </location>
</feature>
<keyword evidence="8" id="KW-0133">Cell shape</keyword>
<dbReference type="SUPFAM" id="SSF53955">
    <property type="entry name" value="Lysozyme-like"/>
    <property type="match status" value="1"/>
</dbReference>
<dbReference type="InterPro" id="IPR036950">
    <property type="entry name" value="PBP_transglycosylase"/>
</dbReference>
<dbReference type="GO" id="GO:0008658">
    <property type="term" value="F:penicillin binding"/>
    <property type="evidence" value="ECO:0007669"/>
    <property type="project" value="InterPro"/>
</dbReference>
<protein>
    <submittedName>
        <fullName evidence="16">PASTA domain-containing protein</fullName>
    </submittedName>
</protein>
<evidence type="ECO:0000256" key="4">
    <source>
        <dbReference type="ARBA" id="ARBA00022670"/>
    </source>
</evidence>
<evidence type="ECO:0000259" key="15">
    <source>
        <dbReference type="PROSITE" id="PS51178"/>
    </source>
</evidence>
<evidence type="ECO:0000256" key="7">
    <source>
        <dbReference type="ARBA" id="ARBA00022801"/>
    </source>
</evidence>
<organism evidence="16 17">
    <name type="scientific">Sanguibacter hominis ATCC BAA-789</name>
    <dbReference type="NCBI Taxonomy" id="1312740"/>
    <lineage>
        <taxon>Bacteria</taxon>
        <taxon>Bacillati</taxon>
        <taxon>Actinomycetota</taxon>
        <taxon>Actinomycetes</taxon>
        <taxon>Micrococcales</taxon>
        <taxon>Sanguibacteraceae</taxon>
        <taxon>Sanguibacter</taxon>
    </lineage>
</organism>
<keyword evidence="17" id="KW-1185">Reference proteome</keyword>
<keyword evidence="10" id="KW-0511">Multifunctional enzyme</keyword>
<comment type="similarity">
    <text evidence="1">In the C-terminal section; belongs to the transpeptidase family.</text>
</comment>
<dbReference type="PROSITE" id="PS51178">
    <property type="entry name" value="PASTA"/>
    <property type="match status" value="1"/>
</dbReference>
<dbReference type="Gene3D" id="3.30.10.20">
    <property type="match status" value="1"/>
</dbReference>
<proteinExistence type="inferred from homology"/>
<evidence type="ECO:0000256" key="8">
    <source>
        <dbReference type="ARBA" id="ARBA00022960"/>
    </source>
</evidence>
<keyword evidence="4" id="KW-0645">Protease</keyword>
<evidence type="ECO:0000256" key="9">
    <source>
        <dbReference type="ARBA" id="ARBA00022984"/>
    </source>
</evidence>
<dbReference type="SUPFAM" id="SSF56601">
    <property type="entry name" value="beta-lactamase/transpeptidase-like"/>
    <property type="match status" value="1"/>
</dbReference>
<dbReference type="InterPro" id="IPR050396">
    <property type="entry name" value="Glycosyltr_51/Transpeptidase"/>
</dbReference>
<dbReference type="GO" id="GO:0008360">
    <property type="term" value="P:regulation of cell shape"/>
    <property type="evidence" value="ECO:0007669"/>
    <property type="project" value="UniProtKB-KW"/>
</dbReference>
<dbReference type="GO" id="GO:0009252">
    <property type="term" value="P:peptidoglycan biosynthetic process"/>
    <property type="evidence" value="ECO:0007669"/>
    <property type="project" value="UniProtKB-KW"/>
</dbReference>
<dbReference type="Proteomes" id="UP000774283">
    <property type="component" value="Unassembled WGS sequence"/>
</dbReference>
<evidence type="ECO:0000256" key="14">
    <source>
        <dbReference type="SAM" id="MobiDB-lite"/>
    </source>
</evidence>
<keyword evidence="9" id="KW-0573">Peptidoglycan synthesis</keyword>
<reference evidence="16 17" key="1">
    <citation type="submission" date="2020-04" db="EMBL/GenBank/DDBJ databases">
        <title>MicrobeNet Type strains.</title>
        <authorList>
            <person name="Nicholson A.C."/>
        </authorList>
    </citation>
    <scope>NUCLEOTIDE SEQUENCE [LARGE SCALE GENOMIC DNA]</scope>
    <source>
        <strain evidence="16 17">ATCC BAA-789</strain>
    </source>
</reference>
<dbReference type="PANTHER" id="PTHR32282">
    <property type="entry name" value="BINDING PROTEIN TRANSPEPTIDASE, PUTATIVE-RELATED"/>
    <property type="match status" value="1"/>
</dbReference>
<dbReference type="Pfam" id="PF00912">
    <property type="entry name" value="Transgly"/>
    <property type="match status" value="1"/>
</dbReference>
<accession>A0A9X5FCD8</accession>
<evidence type="ECO:0000256" key="5">
    <source>
        <dbReference type="ARBA" id="ARBA00022676"/>
    </source>
</evidence>
<evidence type="ECO:0000256" key="6">
    <source>
        <dbReference type="ARBA" id="ARBA00022679"/>
    </source>
</evidence>
<dbReference type="InterPro" id="IPR001264">
    <property type="entry name" value="Glyco_trans_51"/>
</dbReference>